<dbReference type="EMBL" id="GBEZ01026078">
    <property type="protein sequence ID" value="JAC61085.1"/>
    <property type="molecule type" value="Transcribed_RNA"/>
</dbReference>
<feature type="domain" description="Dynein heavy chain AAA lid" evidence="2">
    <location>
        <begin position="209"/>
        <end position="348"/>
    </location>
</feature>
<protein>
    <submittedName>
        <fullName evidence="4">Dynein heavy chain</fullName>
    </submittedName>
</protein>
<dbReference type="PANTHER" id="PTHR22878">
    <property type="entry name" value="DYNEIN HEAVY CHAIN 6, AXONEMAL-LIKE-RELATED"/>
    <property type="match status" value="1"/>
</dbReference>
<dbReference type="InterPro" id="IPR041228">
    <property type="entry name" value="Dynein_C"/>
</dbReference>
<dbReference type="Pfam" id="PF03028">
    <property type="entry name" value="Dynein_heavy"/>
    <property type="match status" value="1"/>
</dbReference>
<dbReference type="Pfam" id="PF18199">
    <property type="entry name" value="Dynein_C"/>
    <property type="match status" value="1"/>
</dbReference>
<dbReference type="Gene3D" id="3.10.490.20">
    <property type="match status" value="1"/>
</dbReference>
<dbReference type="InterPro" id="IPR042219">
    <property type="entry name" value="AAA_lid_11_sf"/>
</dbReference>
<accession>A0A061QRM8</accession>
<dbReference type="Pfam" id="PF18198">
    <property type="entry name" value="AAA_lid_11"/>
    <property type="match status" value="1"/>
</dbReference>
<dbReference type="FunFam" id="3.10.490.20:FF:000001">
    <property type="entry name" value="dynein heavy chain 7, axonemal"/>
    <property type="match status" value="1"/>
</dbReference>
<dbReference type="GO" id="GO:0030286">
    <property type="term" value="C:dynein complex"/>
    <property type="evidence" value="ECO:0007669"/>
    <property type="project" value="InterPro"/>
</dbReference>
<dbReference type="InterPro" id="IPR043160">
    <property type="entry name" value="Dynein_C_barrel"/>
</dbReference>
<dbReference type="InterPro" id="IPR004273">
    <property type="entry name" value="Dynein_heavy_D6_P-loop"/>
</dbReference>
<feature type="non-terminal residue" evidence="4">
    <location>
        <position position="1"/>
    </location>
</feature>
<reference evidence="4" key="1">
    <citation type="submission" date="2014-05" db="EMBL/GenBank/DDBJ databases">
        <title>The transcriptome of the halophilic microalga Tetraselmis sp. GSL018 isolated from the Great Salt Lake, Utah.</title>
        <authorList>
            <person name="Jinkerson R.E."/>
            <person name="D'Adamo S."/>
            <person name="Posewitz M.C."/>
        </authorList>
    </citation>
    <scope>NUCLEOTIDE SEQUENCE</scope>
    <source>
        <strain evidence="4">GSL018</strain>
    </source>
</reference>
<dbReference type="FunFam" id="1.20.1270.280:FF:000001">
    <property type="entry name" value="dynein heavy chain 7, axonemal"/>
    <property type="match status" value="1"/>
</dbReference>
<evidence type="ECO:0000259" key="3">
    <source>
        <dbReference type="Pfam" id="PF18199"/>
    </source>
</evidence>
<evidence type="ECO:0000313" key="4">
    <source>
        <dbReference type="EMBL" id="JAC61085.1"/>
    </source>
</evidence>
<dbReference type="GO" id="GO:0007018">
    <property type="term" value="P:microtubule-based movement"/>
    <property type="evidence" value="ECO:0007669"/>
    <property type="project" value="InterPro"/>
</dbReference>
<dbReference type="GO" id="GO:0051959">
    <property type="term" value="F:dynein light intermediate chain binding"/>
    <property type="evidence" value="ECO:0007669"/>
    <property type="project" value="InterPro"/>
</dbReference>
<dbReference type="FunFam" id="1.10.8.720:FF:000001">
    <property type="entry name" value="dynein heavy chain 7, axonemal"/>
    <property type="match status" value="1"/>
</dbReference>
<dbReference type="GO" id="GO:0045505">
    <property type="term" value="F:dynein intermediate chain binding"/>
    <property type="evidence" value="ECO:0007669"/>
    <property type="project" value="InterPro"/>
</dbReference>
<dbReference type="InterPro" id="IPR026983">
    <property type="entry name" value="DHC"/>
</dbReference>
<name>A0A061QRM8_9CHLO</name>
<evidence type="ECO:0000259" key="2">
    <source>
        <dbReference type="Pfam" id="PF18198"/>
    </source>
</evidence>
<dbReference type="InterPro" id="IPR041658">
    <property type="entry name" value="AAA_lid_11"/>
</dbReference>
<dbReference type="Gene3D" id="1.10.8.720">
    <property type="entry name" value="Region D6 of dynein motor"/>
    <property type="match status" value="1"/>
</dbReference>
<organism evidence="4">
    <name type="scientific">Tetraselmis sp. GSL018</name>
    <dbReference type="NCBI Taxonomy" id="582737"/>
    <lineage>
        <taxon>Eukaryota</taxon>
        <taxon>Viridiplantae</taxon>
        <taxon>Chlorophyta</taxon>
        <taxon>core chlorophytes</taxon>
        <taxon>Chlorodendrophyceae</taxon>
        <taxon>Chlorodendrales</taxon>
        <taxon>Chlorodendraceae</taxon>
        <taxon>Tetraselmis</taxon>
    </lineage>
</organism>
<dbReference type="FunFam" id="3.40.50.300:FF:000362">
    <property type="entry name" value="Dynein, axonemal, heavy chain 6"/>
    <property type="match status" value="1"/>
</dbReference>
<feature type="domain" description="Dynein heavy chain region D6 P-loop" evidence="1">
    <location>
        <begin position="61"/>
        <end position="174"/>
    </location>
</feature>
<dbReference type="PANTHER" id="PTHR22878:SF70">
    <property type="entry name" value="DYNEIN HEAVY CHAIN 2, AXONEMAL"/>
    <property type="match status" value="1"/>
</dbReference>
<dbReference type="Gene3D" id="1.20.1270.280">
    <property type="match status" value="1"/>
</dbReference>
<gene>
    <name evidence="4" type="ORF">TSPGSL018_27212</name>
</gene>
<dbReference type="GO" id="GO:0008569">
    <property type="term" value="F:minus-end-directed microtubule motor activity"/>
    <property type="evidence" value="ECO:0007669"/>
    <property type="project" value="InterPro"/>
</dbReference>
<dbReference type="AlphaFoldDB" id="A0A061QRM8"/>
<feature type="domain" description="Dynein heavy chain C-terminal" evidence="3">
    <location>
        <begin position="354"/>
        <end position="657"/>
    </location>
</feature>
<evidence type="ECO:0000259" key="1">
    <source>
        <dbReference type="Pfam" id="PF03028"/>
    </source>
</evidence>
<sequence>RQSFPSPFQSLDGFKKILIVRCMRPDKVVPAVQDFVMEKLGQRFVEPPPFSLRDCYADSSPTTPLIFVLTPGSDPTAALLQFAAEMEMESRLQAISLGQGQGPKAEALIKEGIEQGKWVVLQNCHLAPSWMPQLDRICEELDADSTHEEFRLWMTSYPSPKFPVNVLQNSVKMTNEPPKGIRANMRRSYLLEPVCNDEFFEGCTKPGAFKKLLFGYIFFHAVIQERRKFGPLGWNIPYGFDDGDQRISIRQLQMFLDENKEIPFEALRYVTGECNYGGRVTDDKDRLLLNTILARCCCPEIVEDPLYKLSESGIYIAPEEGDRQSYLDYIATLPINPQPEAFGLHDNADITKDQNDTALLFKSLLATGGGTTESGNKGGVEERIAETVKGCLRKLPEDFDVEIVQEKYPVLYEESLNTVLVQEMLRFNRLISKIRESLKSINLAIEGMVVMGAELEAAYNSIGINEVPALWKSVSYPSLRPLGSYLLDLYRRLKMLDDWYRIGPPPIHWLPGFFFTPSFLTAALQNYARKHTIPIDEVGFDFEVLDMDPSQYKEPPSEGIYIHGLYLEGCGWDPDLQVLAESKPKVLYVDAPCMYLKPMRTSEFVDRPHYNCPLYRTLERRGVLATTGHSTNFVMFIRLPSKQPQEHWIMRGVALLCSLSD</sequence>
<dbReference type="InterPro" id="IPR027417">
    <property type="entry name" value="P-loop_NTPase"/>
</dbReference>
<proteinExistence type="predicted"/>
<dbReference type="Gene3D" id="3.40.50.300">
    <property type="entry name" value="P-loop containing nucleotide triphosphate hydrolases"/>
    <property type="match status" value="1"/>
</dbReference>